<keyword evidence="9" id="KW-1185">Reference proteome</keyword>
<feature type="transmembrane region" description="Helical" evidence="6">
    <location>
        <begin position="161"/>
        <end position="180"/>
    </location>
</feature>
<dbReference type="PANTHER" id="PTHR42920:SF11">
    <property type="entry name" value="INNER MEMBRANE PROTEIN YTFF"/>
    <property type="match status" value="1"/>
</dbReference>
<reference evidence="8 9" key="1">
    <citation type="submission" date="2020-02" db="EMBL/GenBank/DDBJ databases">
        <title>Ideonella bacterium strain TBM-1.</title>
        <authorList>
            <person name="Chen W.-M."/>
        </authorList>
    </citation>
    <scope>NUCLEOTIDE SEQUENCE [LARGE SCALE GENOMIC DNA]</scope>
    <source>
        <strain evidence="8 9">TBM-1</strain>
    </source>
</reference>
<evidence type="ECO:0000256" key="4">
    <source>
        <dbReference type="ARBA" id="ARBA00022989"/>
    </source>
</evidence>
<feature type="transmembrane region" description="Helical" evidence="6">
    <location>
        <begin position="121"/>
        <end position="141"/>
    </location>
</feature>
<protein>
    <submittedName>
        <fullName evidence="8">DMT family transporter</fullName>
    </submittedName>
</protein>
<feature type="transmembrane region" description="Helical" evidence="6">
    <location>
        <begin position="92"/>
        <end position="109"/>
    </location>
</feature>
<dbReference type="EMBL" id="JAAGOH010000006">
    <property type="protein sequence ID" value="NDY90963.1"/>
    <property type="molecule type" value="Genomic_DNA"/>
</dbReference>
<dbReference type="InterPro" id="IPR051258">
    <property type="entry name" value="Diverse_Substrate_Transporter"/>
</dbReference>
<keyword evidence="4 6" id="KW-1133">Transmembrane helix</keyword>
<feature type="transmembrane region" description="Helical" evidence="6">
    <location>
        <begin position="294"/>
        <end position="311"/>
    </location>
</feature>
<feature type="transmembrane region" description="Helical" evidence="6">
    <location>
        <begin position="268"/>
        <end position="288"/>
    </location>
</feature>
<proteinExistence type="predicted"/>
<accession>A0A7C9TJH6</accession>
<organism evidence="8 9">
    <name type="scientific">Ideonella livida</name>
    <dbReference type="NCBI Taxonomy" id="2707176"/>
    <lineage>
        <taxon>Bacteria</taxon>
        <taxon>Pseudomonadati</taxon>
        <taxon>Pseudomonadota</taxon>
        <taxon>Betaproteobacteria</taxon>
        <taxon>Burkholderiales</taxon>
        <taxon>Sphaerotilaceae</taxon>
        <taxon>Ideonella</taxon>
    </lineage>
</organism>
<keyword evidence="5 6" id="KW-0472">Membrane</keyword>
<dbReference type="AlphaFoldDB" id="A0A7C9TJH6"/>
<feature type="domain" description="EamA" evidence="7">
    <location>
        <begin position="3"/>
        <end position="111"/>
    </location>
</feature>
<dbReference type="PANTHER" id="PTHR42920">
    <property type="entry name" value="OS03G0707200 PROTEIN-RELATED"/>
    <property type="match status" value="1"/>
</dbReference>
<feature type="transmembrane region" description="Helical" evidence="6">
    <location>
        <begin position="201"/>
        <end position="223"/>
    </location>
</feature>
<evidence type="ECO:0000313" key="8">
    <source>
        <dbReference type="EMBL" id="NDY90963.1"/>
    </source>
</evidence>
<evidence type="ECO:0000256" key="5">
    <source>
        <dbReference type="ARBA" id="ARBA00023136"/>
    </source>
</evidence>
<evidence type="ECO:0000259" key="7">
    <source>
        <dbReference type="Pfam" id="PF00892"/>
    </source>
</evidence>
<evidence type="ECO:0000256" key="3">
    <source>
        <dbReference type="ARBA" id="ARBA00022692"/>
    </source>
</evidence>
<keyword evidence="2" id="KW-1003">Cell membrane</keyword>
<evidence type="ECO:0000256" key="1">
    <source>
        <dbReference type="ARBA" id="ARBA00004651"/>
    </source>
</evidence>
<feature type="transmembrane region" description="Helical" evidence="6">
    <location>
        <begin position="235"/>
        <end position="256"/>
    </location>
</feature>
<dbReference type="Proteomes" id="UP000484255">
    <property type="component" value="Unassembled WGS sequence"/>
</dbReference>
<keyword evidence="3 6" id="KW-0812">Transmembrane</keyword>
<dbReference type="RefSeq" id="WP_163456818.1">
    <property type="nucleotide sequence ID" value="NZ_JAAGOH010000006.1"/>
</dbReference>
<comment type="caution">
    <text evidence="8">The sequence shown here is derived from an EMBL/GenBank/DDBJ whole genome shotgun (WGS) entry which is preliminary data.</text>
</comment>
<sequence length="327" mass="35070">MLSGTLFALAAGLMWGLVFIGPVLLSDYPAVMLTFGRYLAFGLIALPLAWLDRASLRRFSRADWREALRLAVVGNVLYYLLLSSAIQRSGVPLPTLFIGTLPVVIALSARLRSRQGGTPAALPRWTSLAPPLLLIAAGIGLVNQAELAALRQDPQADLGRYALGALLAVGAVACWTWYPLRNADWLQAHPDRSPRSWATAQGLMTLPLGLAGYAATWITFTLTDAPLPMPLGPRPALFAGLMLLIALSASWLGTLCWNEASQRLPTHLAGQLIVFETLAALGYAYAWRGHWPDGLSLTGAALLVAGVLWALNAGRRDARPQAHAPMA</sequence>
<feature type="transmembrane region" description="Helical" evidence="6">
    <location>
        <begin position="35"/>
        <end position="55"/>
    </location>
</feature>
<evidence type="ECO:0000256" key="2">
    <source>
        <dbReference type="ARBA" id="ARBA00022475"/>
    </source>
</evidence>
<name>A0A7C9TJH6_9BURK</name>
<evidence type="ECO:0000256" key="6">
    <source>
        <dbReference type="SAM" id="Phobius"/>
    </source>
</evidence>
<evidence type="ECO:0000313" key="9">
    <source>
        <dbReference type="Proteomes" id="UP000484255"/>
    </source>
</evidence>
<feature type="transmembrane region" description="Helical" evidence="6">
    <location>
        <begin position="67"/>
        <end position="86"/>
    </location>
</feature>
<gene>
    <name evidence="8" type="ORF">G3A44_07115</name>
</gene>
<dbReference type="InterPro" id="IPR000620">
    <property type="entry name" value="EamA_dom"/>
</dbReference>
<comment type="subcellular location">
    <subcellularLocation>
        <location evidence="1">Cell membrane</location>
        <topology evidence="1">Multi-pass membrane protein</topology>
    </subcellularLocation>
</comment>
<dbReference type="Pfam" id="PF00892">
    <property type="entry name" value="EamA"/>
    <property type="match status" value="1"/>
</dbReference>
<dbReference type="GO" id="GO:0005886">
    <property type="term" value="C:plasma membrane"/>
    <property type="evidence" value="ECO:0007669"/>
    <property type="project" value="UniProtKB-SubCell"/>
</dbReference>